<dbReference type="AlphaFoldDB" id="A0ABD1PD37"/>
<name>A0ABD1PD37_9LAMI</name>
<evidence type="ECO:0000256" key="1">
    <source>
        <dbReference type="SAM" id="MobiDB-lite"/>
    </source>
</evidence>
<protein>
    <submittedName>
        <fullName evidence="3">Zinc finger BED domain-containing protein RICESLEEPER 1-like</fullName>
    </submittedName>
</protein>
<sequence length="108" mass="12435">MNNVNQMLLIATVLDPRYKLDYVEYYFCDIYNDNIVGRAMTNSLKDNLLAIYYWYVQFEESTQSSEETRDMDSTSGFSSASHVSTTSSGSSVRMLKFKETFTTKNSVE</sequence>
<dbReference type="Proteomes" id="UP001604336">
    <property type="component" value="Unassembled WGS sequence"/>
</dbReference>
<evidence type="ECO:0000313" key="3">
    <source>
        <dbReference type="EMBL" id="KAL2461807.1"/>
    </source>
</evidence>
<evidence type="ECO:0000259" key="2">
    <source>
        <dbReference type="Pfam" id="PF14372"/>
    </source>
</evidence>
<dbReference type="Pfam" id="PF14372">
    <property type="entry name" value="hAT-like_RNase-H"/>
    <property type="match status" value="1"/>
</dbReference>
<evidence type="ECO:0000313" key="4">
    <source>
        <dbReference type="Proteomes" id="UP001604336"/>
    </source>
</evidence>
<feature type="region of interest" description="Disordered" evidence="1">
    <location>
        <begin position="62"/>
        <end position="91"/>
    </location>
</feature>
<dbReference type="EMBL" id="JBFOLK010000014">
    <property type="protein sequence ID" value="KAL2461807.1"/>
    <property type="molecule type" value="Genomic_DNA"/>
</dbReference>
<reference evidence="4" key="1">
    <citation type="submission" date="2024-07" db="EMBL/GenBank/DDBJ databases">
        <title>Two chromosome-level genome assemblies of Korean endemic species Abeliophyllum distichum and Forsythia ovata (Oleaceae).</title>
        <authorList>
            <person name="Jang H."/>
        </authorList>
    </citation>
    <scope>NUCLEOTIDE SEQUENCE [LARGE SCALE GENOMIC DNA]</scope>
</reference>
<gene>
    <name evidence="3" type="ORF">Adt_45227</name>
</gene>
<keyword evidence="4" id="KW-1185">Reference proteome</keyword>
<organism evidence="3 4">
    <name type="scientific">Abeliophyllum distichum</name>
    <dbReference type="NCBI Taxonomy" id="126358"/>
    <lineage>
        <taxon>Eukaryota</taxon>
        <taxon>Viridiplantae</taxon>
        <taxon>Streptophyta</taxon>
        <taxon>Embryophyta</taxon>
        <taxon>Tracheophyta</taxon>
        <taxon>Spermatophyta</taxon>
        <taxon>Magnoliopsida</taxon>
        <taxon>eudicotyledons</taxon>
        <taxon>Gunneridae</taxon>
        <taxon>Pentapetalae</taxon>
        <taxon>asterids</taxon>
        <taxon>lamiids</taxon>
        <taxon>Lamiales</taxon>
        <taxon>Oleaceae</taxon>
        <taxon>Forsythieae</taxon>
        <taxon>Abeliophyllum</taxon>
    </lineage>
</organism>
<accession>A0ABD1PD37</accession>
<comment type="caution">
    <text evidence="3">The sequence shown here is derived from an EMBL/GenBank/DDBJ whole genome shotgun (WGS) entry which is preliminary data.</text>
</comment>
<proteinExistence type="predicted"/>
<feature type="compositionally biased region" description="Low complexity" evidence="1">
    <location>
        <begin position="73"/>
        <end position="91"/>
    </location>
</feature>
<feature type="domain" description="hAT-like transposase RNase-H fold" evidence="2">
    <location>
        <begin position="2"/>
        <end position="52"/>
    </location>
</feature>
<dbReference type="InterPro" id="IPR025525">
    <property type="entry name" value="hAT-like_transposase_RNase-H"/>
</dbReference>